<dbReference type="PANTHER" id="PTHR45801:SF5">
    <property type="entry name" value="OS05G0286100 PROTEIN"/>
    <property type="match status" value="1"/>
</dbReference>
<gene>
    <name evidence="11" type="ORF">CITCOLO1_LOCUS1063</name>
</gene>
<evidence type="ECO:0000313" key="12">
    <source>
        <dbReference type="Proteomes" id="UP001642487"/>
    </source>
</evidence>
<sequence>MPHSPFYFNSIIPIYLFKCHFTIIALSYSMAAELELGFQYSSSLPHLAKTTRDGQNLNDLSPMQTPDVVVDDDDSWEVRAFAEDTANVMGTTWPPRSYTCTYCRREFRSAQALGGHMNVHRRDRARLHQAPPSLNPMKPSSSSPSNSNSFIIPTPDFNSGGLCLLYQFPNPNSINGGINMPSSTLNAYIPSPSSLFSMSHHSFNTFPSLTSLSPAFPVNNHHLETSTFSQSDQQHFSSTSSMENNGSQELDLELRLGHGPPSSTQTLMEKGQKISNLEAACLKKRSSD</sequence>
<dbReference type="PANTHER" id="PTHR45801">
    <property type="entry name" value="OS07G0101800 PROTEIN"/>
    <property type="match status" value="1"/>
</dbReference>
<protein>
    <recommendedName>
        <fullName evidence="10">C2H2-type domain-containing protein</fullName>
    </recommendedName>
</protein>
<dbReference type="InterPro" id="IPR036236">
    <property type="entry name" value="Znf_C2H2_sf"/>
</dbReference>
<keyword evidence="4" id="KW-0862">Zinc</keyword>
<evidence type="ECO:0000313" key="11">
    <source>
        <dbReference type="EMBL" id="CAK9309482.1"/>
    </source>
</evidence>
<evidence type="ECO:0000256" key="5">
    <source>
        <dbReference type="ARBA" id="ARBA00023015"/>
    </source>
</evidence>
<proteinExistence type="predicted"/>
<dbReference type="InterPro" id="IPR052426">
    <property type="entry name" value="Plant_dev_regulator"/>
</dbReference>
<dbReference type="Pfam" id="PF13912">
    <property type="entry name" value="zf-C2H2_6"/>
    <property type="match status" value="1"/>
</dbReference>
<keyword evidence="7" id="KW-0539">Nucleus</keyword>
<evidence type="ECO:0000256" key="7">
    <source>
        <dbReference type="ARBA" id="ARBA00023242"/>
    </source>
</evidence>
<dbReference type="InterPro" id="IPR013087">
    <property type="entry name" value="Znf_C2H2_type"/>
</dbReference>
<evidence type="ECO:0000256" key="4">
    <source>
        <dbReference type="ARBA" id="ARBA00022833"/>
    </source>
</evidence>
<keyword evidence="6" id="KW-0804">Transcription</keyword>
<accession>A0ABP0XMU6</accession>
<keyword evidence="2" id="KW-0479">Metal-binding</keyword>
<feature type="region of interest" description="Disordered" evidence="9">
    <location>
        <begin position="129"/>
        <end position="149"/>
    </location>
</feature>
<dbReference type="PROSITE" id="PS00028">
    <property type="entry name" value="ZINC_FINGER_C2H2_1"/>
    <property type="match status" value="1"/>
</dbReference>
<name>A0ABP0XMU6_9ROSI</name>
<evidence type="ECO:0000256" key="1">
    <source>
        <dbReference type="ARBA" id="ARBA00004123"/>
    </source>
</evidence>
<dbReference type="Gene3D" id="3.30.160.60">
    <property type="entry name" value="Classic Zinc Finger"/>
    <property type="match status" value="1"/>
</dbReference>
<evidence type="ECO:0000256" key="9">
    <source>
        <dbReference type="SAM" id="MobiDB-lite"/>
    </source>
</evidence>
<dbReference type="SUPFAM" id="SSF57667">
    <property type="entry name" value="beta-beta-alpha zinc fingers"/>
    <property type="match status" value="1"/>
</dbReference>
<dbReference type="EMBL" id="OZ021735">
    <property type="protein sequence ID" value="CAK9309482.1"/>
    <property type="molecule type" value="Genomic_DNA"/>
</dbReference>
<dbReference type="PROSITE" id="PS50157">
    <property type="entry name" value="ZINC_FINGER_C2H2_2"/>
    <property type="match status" value="1"/>
</dbReference>
<feature type="compositionally biased region" description="Low complexity" evidence="9">
    <location>
        <begin position="131"/>
        <end position="149"/>
    </location>
</feature>
<keyword evidence="12" id="KW-1185">Reference proteome</keyword>
<keyword evidence="3 8" id="KW-0863">Zinc-finger</keyword>
<feature type="domain" description="C2H2-type" evidence="10">
    <location>
        <begin position="98"/>
        <end position="125"/>
    </location>
</feature>
<reference evidence="11 12" key="1">
    <citation type="submission" date="2024-03" db="EMBL/GenBank/DDBJ databases">
        <authorList>
            <person name="Gkanogiannis A."/>
            <person name="Becerra Lopez-Lavalle L."/>
        </authorList>
    </citation>
    <scope>NUCLEOTIDE SEQUENCE [LARGE SCALE GENOMIC DNA]</scope>
</reference>
<evidence type="ECO:0000259" key="10">
    <source>
        <dbReference type="PROSITE" id="PS50157"/>
    </source>
</evidence>
<organism evidence="11 12">
    <name type="scientific">Citrullus colocynthis</name>
    <name type="common">colocynth</name>
    <dbReference type="NCBI Taxonomy" id="252529"/>
    <lineage>
        <taxon>Eukaryota</taxon>
        <taxon>Viridiplantae</taxon>
        <taxon>Streptophyta</taxon>
        <taxon>Embryophyta</taxon>
        <taxon>Tracheophyta</taxon>
        <taxon>Spermatophyta</taxon>
        <taxon>Magnoliopsida</taxon>
        <taxon>eudicotyledons</taxon>
        <taxon>Gunneridae</taxon>
        <taxon>Pentapetalae</taxon>
        <taxon>rosids</taxon>
        <taxon>fabids</taxon>
        <taxon>Cucurbitales</taxon>
        <taxon>Cucurbitaceae</taxon>
        <taxon>Benincaseae</taxon>
        <taxon>Citrullus</taxon>
    </lineage>
</organism>
<dbReference type="SMART" id="SM00355">
    <property type="entry name" value="ZnF_C2H2"/>
    <property type="match status" value="1"/>
</dbReference>
<dbReference type="Proteomes" id="UP001642487">
    <property type="component" value="Chromosome 1"/>
</dbReference>
<evidence type="ECO:0000256" key="3">
    <source>
        <dbReference type="ARBA" id="ARBA00022771"/>
    </source>
</evidence>
<evidence type="ECO:0000256" key="6">
    <source>
        <dbReference type="ARBA" id="ARBA00023163"/>
    </source>
</evidence>
<evidence type="ECO:0000256" key="8">
    <source>
        <dbReference type="PROSITE-ProRule" id="PRU00042"/>
    </source>
</evidence>
<keyword evidence="5" id="KW-0805">Transcription regulation</keyword>
<comment type="subcellular location">
    <subcellularLocation>
        <location evidence="1">Nucleus</location>
    </subcellularLocation>
</comment>
<evidence type="ECO:0000256" key="2">
    <source>
        <dbReference type="ARBA" id="ARBA00022723"/>
    </source>
</evidence>